<evidence type="ECO:0000256" key="3">
    <source>
        <dbReference type="ARBA" id="ARBA00022692"/>
    </source>
</evidence>
<reference evidence="8 9" key="1">
    <citation type="submission" date="2024-11" db="EMBL/GenBank/DDBJ databases">
        <title>Chromosome-level genome assembly of the freshwater bivalve Anodonta woodiana.</title>
        <authorList>
            <person name="Chen X."/>
        </authorList>
    </citation>
    <scope>NUCLEOTIDE SEQUENCE [LARGE SCALE GENOMIC DNA]</scope>
    <source>
        <strain evidence="8">MN2024</strain>
        <tissue evidence="8">Gills</tissue>
    </source>
</reference>
<dbReference type="Proteomes" id="UP001634394">
    <property type="component" value="Unassembled WGS sequence"/>
</dbReference>
<dbReference type="EMBL" id="JBJQND010000014">
    <property type="protein sequence ID" value="KAL3855773.1"/>
    <property type="molecule type" value="Genomic_DNA"/>
</dbReference>
<dbReference type="Pfam" id="PF01027">
    <property type="entry name" value="Bax1-I"/>
    <property type="match status" value="1"/>
</dbReference>
<dbReference type="GO" id="GO:0016020">
    <property type="term" value="C:membrane"/>
    <property type="evidence" value="ECO:0007669"/>
    <property type="project" value="UniProtKB-SubCell"/>
</dbReference>
<dbReference type="PANTHER" id="PTHR23291:SF32">
    <property type="entry name" value="BAX INHIBITOR 1"/>
    <property type="match status" value="1"/>
</dbReference>
<proteinExistence type="inferred from homology"/>
<feature type="transmembrane region" description="Helical" evidence="6">
    <location>
        <begin position="167"/>
        <end position="186"/>
    </location>
</feature>
<comment type="subcellular location">
    <subcellularLocation>
        <location evidence="1">Membrane</location>
        <topology evidence="1">Multi-pass membrane protein</topology>
    </subcellularLocation>
</comment>
<feature type="transmembrane region" description="Helical" evidence="6">
    <location>
        <begin position="84"/>
        <end position="106"/>
    </location>
</feature>
<gene>
    <name evidence="7" type="ORF">ACJMK2_014968</name>
    <name evidence="8" type="ORF">ACJMK2_014973</name>
</gene>
<evidence type="ECO:0000256" key="4">
    <source>
        <dbReference type="ARBA" id="ARBA00022989"/>
    </source>
</evidence>
<evidence type="ECO:0000313" key="8">
    <source>
        <dbReference type="EMBL" id="KAL3855773.1"/>
    </source>
</evidence>
<dbReference type="CDD" id="cd10430">
    <property type="entry name" value="BI-1"/>
    <property type="match status" value="1"/>
</dbReference>
<organism evidence="8 9">
    <name type="scientific">Sinanodonta woodiana</name>
    <name type="common">Chinese pond mussel</name>
    <name type="synonym">Anodonta woodiana</name>
    <dbReference type="NCBI Taxonomy" id="1069815"/>
    <lineage>
        <taxon>Eukaryota</taxon>
        <taxon>Metazoa</taxon>
        <taxon>Spiralia</taxon>
        <taxon>Lophotrochozoa</taxon>
        <taxon>Mollusca</taxon>
        <taxon>Bivalvia</taxon>
        <taxon>Autobranchia</taxon>
        <taxon>Heteroconchia</taxon>
        <taxon>Palaeoheterodonta</taxon>
        <taxon>Unionida</taxon>
        <taxon>Unionoidea</taxon>
        <taxon>Unionidae</taxon>
        <taxon>Unioninae</taxon>
        <taxon>Sinanodonta</taxon>
    </lineage>
</organism>
<evidence type="ECO:0000256" key="2">
    <source>
        <dbReference type="ARBA" id="ARBA00010350"/>
    </source>
</evidence>
<evidence type="ECO:0000313" key="9">
    <source>
        <dbReference type="Proteomes" id="UP001634394"/>
    </source>
</evidence>
<accession>A0ABD3V4P9</accession>
<dbReference type="PANTHER" id="PTHR23291">
    <property type="entry name" value="BAX INHIBITOR-RELATED"/>
    <property type="match status" value="1"/>
</dbReference>
<name>A0ABD3V4P9_SINWO</name>
<evidence type="ECO:0000256" key="1">
    <source>
        <dbReference type="ARBA" id="ARBA00004141"/>
    </source>
</evidence>
<dbReference type="InterPro" id="IPR006214">
    <property type="entry name" value="Bax_inhibitor_1-related"/>
</dbReference>
<feature type="transmembrane region" description="Helical" evidence="6">
    <location>
        <begin position="52"/>
        <end position="72"/>
    </location>
</feature>
<evidence type="ECO:0000256" key="6">
    <source>
        <dbReference type="RuleBase" id="RU004379"/>
    </source>
</evidence>
<keyword evidence="5 6" id="KW-0472">Membrane</keyword>
<evidence type="ECO:0000313" key="7">
    <source>
        <dbReference type="EMBL" id="KAL3855766.1"/>
    </source>
</evidence>
<keyword evidence="9" id="KW-1185">Reference proteome</keyword>
<feature type="transmembrane region" description="Helical" evidence="6">
    <location>
        <begin position="112"/>
        <end position="132"/>
    </location>
</feature>
<dbReference type="EMBL" id="JBJQND010000014">
    <property type="protein sequence ID" value="KAL3855766.1"/>
    <property type="molecule type" value="Genomic_DNA"/>
</dbReference>
<keyword evidence="4 6" id="KW-1133">Transmembrane helix</keyword>
<protein>
    <recommendedName>
        <fullName evidence="10">Bax inhibitor 1</fullName>
    </recommendedName>
</protein>
<keyword evidence="3 6" id="KW-0812">Transmembrane</keyword>
<comment type="caution">
    <text evidence="8">The sequence shown here is derived from an EMBL/GenBank/DDBJ whole genome shotgun (WGS) entry which is preliminary data.</text>
</comment>
<evidence type="ECO:0000256" key="5">
    <source>
        <dbReference type="ARBA" id="ARBA00023136"/>
    </source>
</evidence>
<feature type="transmembrane region" description="Helical" evidence="6">
    <location>
        <begin position="139"/>
        <end position="161"/>
    </location>
</feature>
<feature type="transmembrane region" description="Helical" evidence="6">
    <location>
        <begin position="29"/>
        <end position="46"/>
    </location>
</feature>
<comment type="similarity">
    <text evidence="2 6">Belongs to the BI1 family.</text>
</comment>
<evidence type="ECO:0008006" key="10">
    <source>
        <dbReference type="Google" id="ProtNLM"/>
    </source>
</evidence>
<sequence length="237" mass="26971">MATSNGFVPDAVLKFDHLDTRVQNHLKRVYGSLAVSMFAATAGTYVHLFTNLMQAGFITTIASLCLMLWLASTHHSKENETKRIAIFTGFTFLAGMSLGPLLDYVMHIDPSIVVTAFLGTSVIFICFTLAALYNKNRTFLYMGGFLMSALSWLVIMGFMNIFFGSKFLYDINMYGGLLLFCAFILYDTQLIIEKARNGDEDYIWHSVDLFLDFINIFRRLLIQLVNRNENGDRKKRK</sequence>
<dbReference type="AlphaFoldDB" id="A0ABD3V4P9"/>